<organism evidence="1 2">
    <name type="scientific">Portunus trituberculatus</name>
    <name type="common">Swimming crab</name>
    <name type="synonym">Neptunus trituberculatus</name>
    <dbReference type="NCBI Taxonomy" id="210409"/>
    <lineage>
        <taxon>Eukaryota</taxon>
        <taxon>Metazoa</taxon>
        <taxon>Ecdysozoa</taxon>
        <taxon>Arthropoda</taxon>
        <taxon>Crustacea</taxon>
        <taxon>Multicrustacea</taxon>
        <taxon>Malacostraca</taxon>
        <taxon>Eumalacostraca</taxon>
        <taxon>Eucarida</taxon>
        <taxon>Decapoda</taxon>
        <taxon>Pleocyemata</taxon>
        <taxon>Brachyura</taxon>
        <taxon>Eubrachyura</taxon>
        <taxon>Portunoidea</taxon>
        <taxon>Portunidae</taxon>
        <taxon>Portuninae</taxon>
        <taxon>Portunus</taxon>
    </lineage>
</organism>
<sequence>MQVRVSRKSGERCGSRWVVDSVRKPTRAVTMEMTQEDGKKSNIQASFNTYHYTQTNRSSVRFSSQQDNGTAAHEILNTITSINEQNKPMNQ</sequence>
<keyword evidence="2" id="KW-1185">Reference proteome</keyword>
<name>A0A5B7KI26_PORTR</name>
<dbReference type="Proteomes" id="UP000324222">
    <property type="component" value="Unassembled WGS sequence"/>
</dbReference>
<comment type="caution">
    <text evidence="1">The sequence shown here is derived from an EMBL/GenBank/DDBJ whole genome shotgun (WGS) entry which is preliminary data.</text>
</comment>
<gene>
    <name evidence="1" type="ORF">E2C01_102318</name>
</gene>
<proteinExistence type="predicted"/>
<dbReference type="EMBL" id="VSRR010151560">
    <property type="protein sequence ID" value="MPD06504.1"/>
    <property type="molecule type" value="Genomic_DNA"/>
</dbReference>
<protein>
    <submittedName>
        <fullName evidence="1">Uncharacterized protein</fullName>
    </submittedName>
</protein>
<dbReference type="AlphaFoldDB" id="A0A5B7KI26"/>
<evidence type="ECO:0000313" key="1">
    <source>
        <dbReference type="EMBL" id="MPD06504.1"/>
    </source>
</evidence>
<reference evidence="1 2" key="1">
    <citation type="submission" date="2019-05" db="EMBL/GenBank/DDBJ databases">
        <title>Another draft genome of Portunus trituberculatus and its Hox gene families provides insights of decapod evolution.</title>
        <authorList>
            <person name="Jeong J.-H."/>
            <person name="Song I."/>
            <person name="Kim S."/>
            <person name="Choi T."/>
            <person name="Kim D."/>
            <person name="Ryu S."/>
            <person name="Kim W."/>
        </authorList>
    </citation>
    <scope>NUCLEOTIDE SEQUENCE [LARGE SCALE GENOMIC DNA]</scope>
    <source>
        <tissue evidence="1">Muscle</tissue>
    </source>
</reference>
<evidence type="ECO:0000313" key="2">
    <source>
        <dbReference type="Proteomes" id="UP000324222"/>
    </source>
</evidence>
<accession>A0A5B7KI26</accession>